<dbReference type="Pfam" id="PF01568">
    <property type="entry name" value="Molydop_binding"/>
    <property type="match status" value="1"/>
</dbReference>
<keyword evidence="9" id="KW-0408">Iron</keyword>
<evidence type="ECO:0000256" key="11">
    <source>
        <dbReference type="ARBA" id="ARBA00023027"/>
    </source>
</evidence>
<evidence type="ECO:0000259" key="16">
    <source>
        <dbReference type="PROSITE" id="PS51669"/>
    </source>
</evidence>
<dbReference type="FunFam" id="3.10.20.740:FF:000001">
    <property type="entry name" value="NADH-quinone oxidoreductase subunit G"/>
    <property type="match status" value="1"/>
</dbReference>
<sequence length="867" mass="93758">MSSQVTLKINGQDVTVEKGTRVIEAAKLAGAEIAHFCYHPKLKPDANCRMCLVEIEKMPKLQTSCSTEVSEGMVVETASEKVVDAQKGVMAFLLGNHPLDCPECDQGGECQLQDFAHQHGAMTSPFGEVKRTFEKSYFGPLIEKEMNRCVSCLRCVRYCDEVIGANALGSMNRGAMHEVGAFARQELACEFCGGCIQICPVGALTSRLAMFDYRTWQLKKTESICNYCGDGCTLTLEAAKEEITRVSSEMGTGRNSGDLCARGFFGYGAINHESRLMRPLLRLENGDLEVTWQWAFDKTSEDLKAIVEKYGAKAVGGVISAQCTNEAVYLFQKLMRETIGTPHIDSGARFGYINAVSALTEVFGTARLASYEDIVESDCLLVFAGEMTETNPIAALKVKEAIRQNRAKLITVSPYNARRETYISHLPHLAHQHLQVQVGSESSAILGLTKAILEAEPASATPQAMLAKMKTAVSGISFESIEAASGISESQFQKAAALFRSAKRGVLIVGRSVLRGAEGHEAMLRLSELAVISGQIGRPGCGILPLSKESNAFGALEMGGAPEFLPGLQPSDPENKGYNLLEMVDAAARGEIKALYLVGENPLRSLPQKKVKAALENLELLICQDLYPTETTALAQIVLPASSYAEQSGRFTNQEGEIQKLRPAIDPVGNSKPDWEIFSTLTGKLNTKEKTPYQKLRGHVSADAVWKEAVMAMPEGWSTQKGAKPEALSAYAENAQIAWQLPEKTVQDGLFALQVGQSLFHAGQMSTYASGLTTLLNAPVILIHPEDAERLSLDEGEQVQLSTEDNKAGIQLPVKTSKKIAEGTLFVSEHFALSVKTLLPLSVDKTTGVPAGDSGWVALSKISVAAS</sequence>
<dbReference type="EMBL" id="UOGF01000096">
    <property type="protein sequence ID" value="VAX32744.1"/>
    <property type="molecule type" value="Genomic_DNA"/>
</dbReference>
<evidence type="ECO:0000256" key="7">
    <source>
        <dbReference type="ARBA" id="ARBA00022723"/>
    </source>
</evidence>
<dbReference type="GO" id="GO:0016020">
    <property type="term" value="C:membrane"/>
    <property type="evidence" value="ECO:0007669"/>
    <property type="project" value="InterPro"/>
</dbReference>
<feature type="domain" description="4Fe-4S His(Cys)3-ligated-type" evidence="17">
    <location>
        <begin position="81"/>
        <end position="120"/>
    </location>
</feature>
<dbReference type="PROSITE" id="PS00642">
    <property type="entry name" value="COMPLEX1_75K_2"/>
    <property type="match status" value="1"/>
</dbReference>
<dbReference type="InterPro" id="IPR006656">
    <property type="entry name" value="Mopterin_OxRdtase"/>
</dbReference>
<evidence type="ECO:0000256" key="10">
    <source>
        <dbReference type="ARBA" id="ARBA00023014"/>
    </source>
</evidence>
<dbReference type="Pfam" id="PF00384">
    <property type="entry name" value="Molybdopterin"/>
    <property type="match status" value="1"/>
</dbReference>
<dbReference type="Gene3D" id="3.10.20.740">
    <property type="match status" value="1"/>
</dbReference>
<keyword evidence="7" id="KW-0479">Metal-binding</keyword>
<dbReference type="InterPro" id="IPR010228">
    <property type="entry name" value="NADH_UbQ_OxRdtase_Gsu"/>
</dbReference>
<accession>A0A3B1D9D9</accession>
<keyword evidence="18" id="KW-0560">Oxidoreductase</keyword>
<dbReference type="Gene3D" id="3.40.50.740">
    <property type="match status" value="1"/>
</dbReference>
<dbReference type="InterPro" id="IPR006657">
    <property type="entry name" value="MoPterin_dinucl-bd_dom"/>
</dbReference>
<dbReference type="InterPro" id="IPR036010">
    <property type="entry name" value="2Fe-2S_ferredoxin-like_sf"/>
</dbReference>
<dbReference type="Gene3D" id="2.40.40.20">
    <property type="match status" value="1"/>
</dbReference>
<dbReference type="GO" id="GO:0003954">
    <property type="term" value="F:NADH dehydrogenase activity"/>
    <property type="evidence" value="ECO:0007669"/>
    <property type="project" value="TreeGrafter"/>
</dbReference>
<dbReference type="InterPro" id="IPR017896">
    <property type="entry name" value="4Fe4S_Fe-S-bd"/>
</dbReference>
<feature type="domain" description="2Fe-2S ferredoxin-type" evidence="14">
    <location>
        <begin position="3"/>
        <end position="81"/>
    </location>
</feature>
<keyword evidence="11" id="KW-0520">NAD</keyword>
<dbReference type="InterPro" id="IPR000283">
    <property type="entry name" value="NADH_UbQ_OxRdtase_75kDa_su_CS"/>
</dbReference>
<comment type="similarity">
    <text evidence="3">Belongs to the complex I 75 kDa subunit family.</text>
</comment>
<comment type="cofactor">
    <cofactor evidence="13">
        <name>[2Fe-2S] cluster</name>
        <dbReference type="ChEBI" id="CHEBI:190135"/>
    </cofactor>
</comment>
<dbReference type="SUPFAM" id="SSF54862">
    <property type="entry name" value="4Fe-4S ferredoxins"/>
    <property type="match status" value="1"/>
</dbReference>
<evidence type="ECO:0000256" key="3">
    <source>
        <dbReference type="ARBA" id="ARBA00005404"/>
    </source>
</evidence>
<evidence type="ECO:0000256" key="9">
    <source>
        <dbReference type="ARBA" id="ARBA00023004"/>
    </source>
</evidence>
<proteinExistence type="inferred from homology"/>
<organism evidence="18">
    <name type="scientific">hydrothermal vent metagenome</name>
    <dbReference type="NCBI Taxonomy" id="652676"/>
    <lineage>
        <taxon>unclassified sequences</taxon>
        <taxon>metagenomes</taxon>
        <taxon>ecological metagenomes</taxon>
    </lineage>
</organism>
<dbReference type="PIRSF" id="PIRSF036643">
    <property type="entry name" value="FDH_alpha"/>
    <property type="match status" value="1"/>
</dbReference>
<dbReference type="InterPro" id="IPR001041">
    <property type="entry name" value="2Fe-2S_ferredoxin-type"/>
</dbReference>
<reference evidence="18" key="1">
    <citation type="submission" date="2018-06" db="EMBL/GenBank/DDBJ databases">
        <authorList>
            <person name="Zhirakovskaya E."/>
        </authorList>
    </citation>
    <scope>NUCLEOTIDE SEQUENCE</scope>
</reference>
<dbReference type="InterPro" id="IPR054351">
    <property type="entry name" value="NADH_UbQ_OxRdtase_ferredoxin"/>
</dbReference>
<keyword evidence="6" id="KW-0874">Quinone</keyword>
<dbReference type="Pfam" id="PF04879">
    <property type="entry name" value="Molybdop_Fe4S4"/>
    <property type="match status" value="1"/>
</dbReference>
<comment type="function">
    <text evidence="2">NDH-1 shuttles electrons from NADH, via FMN and iron-sulfur (Fe-S) centers, to quinones in the respiratory chain. The immediate electron acceptor for the enzyme in this species is believed to be ubiquinone. Couples the redox reaction to proton translocation (for every two electrons transferred, four hydrogen ions are translocated across the cytoplasmic membrane), and thus conserves the redox energy in a proton gradient.</text>
</comment>
<dbReference type="PROSITE" id="PS00198">
    <property type="entry name" value="4FE4S_FER_1"/>
    <property type="match status" value="1"/>
</dbReference>
<protein>
    <submittedName>
        <fullName evidence="18">NADH-ubiquinone oxidoreductase chain G</fullName>
        <ecNumber evidence="18">1.6.5.3</ecNumber>
    </submittedName>
</protein>
<dbReference type="PROSITE" id="PS51085">
    <property type="entry name" value="2FE2S_FER_2"/>
    <property type="match status" value="1"/>
</dbReference>
<dbReference type="CDD" id="cd00207">
    <property type="entry name" value="fer2"/>
    <property type="match status" value="1"/>
</dbReference>
<dbReference type="FunFam" id="3.30.70.20:FF:000002">
    <property type="entry name" value="NADH-ubiquinone oxidoreductase 75 kDa subunit"/>
    <property type="match status" value="1"/>
</dbReference>
<dbReference type="PROSITE" id="PS00643">
    <property type="entry name" value="COMPLEX1_75K_3"/>
    <property type="match status" value="1"/>
</dbReference>
<dbReference type="GO" id="GO:0051539">
    <property type="term" value="F:4 iron, 4 sulfur cluster binding"/>
    <property type="evidence" value="ECO:0007669"/>
    <property type="project" value="UniProtKB-KW"/>
</dbReference>
<evidence type="ECO:0000256" key="13">
    <source>
        <dbReference type="ARBA" id="ARBA00034078"/>
    </source>
</evidence>
<dbReference type="InterPro" id="IPR017900">
    <property type="entry name" value="4Fe4S_Fe_S_CS"/>
</dbReference>
<dbReference type="InterPro" id="IPR009010">
    <property type="entry name" value="Asp_de-COase-like_dom_sf"/>
</dbReference>
<dbReference type="PANTHER" id="PTHR43105:SF10">
    <property type="entry name" value="NADH-QUINONE OXIDOREDUCTASE SUBUNIT G"/>
    <property type="match status" value="1"/>
</dbReference>
<feature type="domain" description="4Fe-4S Mo/W bis-MGD-type" evidence="16">
    <location>
        <begin position="218"/>
        <end position="274"/>
    </location>
</feature>
<evidence type="ECO:0000256" key="6">
    <source>
        <dbReference type="ARBA" id="ARBA00022719"/>
    </source>
</evidence>
<evidence type="ECO:0000259" key="15">
    <source>
        <dbReference type="PROSITE" id="PS51379"/>
    </source>
</evidence>
<evidence type="ECO:0000256" key="5">
    <source>
        <dbReference type="ARBA" id="ARBA00022714"/>
    </source>
</evidence>
<dbReference type="PANTHER" id="PTHR43105">
    <property type="entry name" value="RESPIRATORY NITRATE REDUCTASE"/>
    <property type="match status" value="1"/>
</dbReference>
<dbReference type="GO" id="GO:0042773">
    <property type="term" value="P:ATP synthesis coupled electron transport"/>
    <property type="evidence" value="ECO:0007669"/>
    <property type="project" value="InterPro"/>
</dbReference>
<dbReference type="GO" id="GO:0008137">
    <property type="term" value="F:NADH dehydrogenase (ubiquinone) activity"/>
    <property type="evidence" value="ECO:0007669"/>
    <property type="project" value="InterPro"/>
</dbReference>
<dbReference type="GO" id="GO:0048038">
    <property type="term" value="F:quinone binding"/>
    <property type="evidence" value="ECO:0007669"/>
    <property type="project" value="UniProtKB-KW"/>
</dbReference>
<keyword evidence="4" id="KW-0004">4Fe-4S</keyword>
<comment type="cofactor">
    <cofactor evidence="1">
        <name>[4Fe-4S] cluster</name>
        <dbReference type="ChEBI" id="CHEBI:49883"/>
    </cofactor>
</comment>
<evidence type="ECO:0000256" key="1">
    <source>
        <dbReference type="ARBA" id="ARBA00001966"/>
    </source>
</evidence>
<dbReference type="InterPro" id="IPR050123">
    <property type="entry name" value="Prok_molybdopt-oxidoreductase"/>
</dbReference>
<evidence type="ECO:0000313" key="18">
    <source>
        <dbReference type="EMBL" id="VAX32744.1"/>
    </source>
</evidence>
<dbReference type="EC" id="1.6.5.3" evidence="18"/>
<keyword evidence="10" id="KW-0411">Iron-sulfur</keyword>
<dbReference type="SUPFAM" id="SSF50692">
    <property type="entry name" value="ADC-like"/>
    <property type="match status" value="1"/>
</dbReference>
<dbReference type="NCBIfam" id="TIGR01973">
    <property type="entry name" value="NuoG"/>
    <property type="match status" value="1"/>
</dbReference>
<evidence type="ECO:0000256" key="12">
    <source>
        <dbReference type="ARBA" id="ARBA00023075"/>
    </source>
</evidence>
<gene>
    <name evidence="18" type="ORF">MNBD_NITROSPIRAE01-1551</name>
</gene>
<dbReference type="PROSITE" id="PS51669">
    <property type="entry name" value="4FE4S_MOW_BIS_MGD"/>
    <property type="match status" value="1"/>
</dbReference>
<evidence type="ECO:0000259" key="17">
    <source>
        <dbReference type="PROSITE" id="PS51839"/>
    </source>
</evidence>
<evidence type="ECO:0000256" key="2">
    <source>
        <dbReference type="ARBA" id="ARBA00002378"/>
    </source>
</evidence>
<dbReference type="Pfam" id="PF22117">
    <property type="entry name" value="Fer4_Nqo3"/>
    <property type="match status" value="1"/>
</dbReference>
<dbReference type="GO" id="GO:0043546">
    <property type="term" value="F:molybdopterin cofactor binding"/>
    <property type="evidence" value="ECO:0007669"/>
    <property type="project" value="InterPro"/>
</dbReference>
<keyword evidence="5" id="KW-0001">2Fe-2S</keyword>
<dbReference type="AlphaFoldDB" id="A0A3B1D9D9"/>
<dbReference type="GO" id="GO:0051537">
    <property type="term" value="F:2 iron, 2 sulfur cluster binding"/>
    <property type="evidence" value="ECO:0007669"/>
    <property type="project" value="UniProtKB-KW"/>
</dbReference>
<dbReference type="PROSITE" id="PS51839">
    <property type="entry name" value="4FE4S_HC3"/>
    <property type="match status" value="1"/>
</dbReference>
<dbReference type="InterPro" id="IPR019574">
    <property type="entry name" value="NADH_UbQ_OxRdtase_Gsu_4Fe4S-bd"/>
</dbReference>
<dbReference type="Gene3D" id="2.20.25.90">
    <property type="entry name" value="ADC-like domains"/>
    <property type="match status" value="1"/>
</dbReference>
<dbReference type="SMART" id="SM00926">
    <property type="entry name" value="Molybdop_Fe4S4"/>
    <property type="match status" value="1"/>
</dbReference>
<dbReference type="Gene3D" id="3.40.228.10">
    <property type="entry name" value="Dimethylsulfoxide Reductase, domain 2"/>
    <property type="match status" value="1"/>
</dbReference>
<evidence type="ECO:0000256" key="8">
    <source>
        <dbReference type="ARBA" id="ARBA00022967"/>
    </source>
</evidence>
<dbReference type="Pfam" id="PF10588">
    <property type="entry name" value="NADH-G_4Fe-4S_3"/>
    <property type="match status" value="1"/>
</dbReference>
<dbReference type="GO" id="GO:0046872">
    <property type="term" value="F:metal ion binding"/>
    <property type="evidence" value="ECO:0007669"/>
    <property type="project" value="UniProtKB-KW"/>
</dbReference>
<evidence type="ECO:0000256" key="4">
    <source>
        <dbReference type="ARBA" id="ARBA00022485"/>
    </source>
</evidence>
<dbReference type="Pfam" id="PF13510">
    <property type="entry name" value="Fer2_4"/>
    <property type="match status" value="1"/>
</dbReference>
<dbReference type="SUPFAM" id="SSF53706">
    <property type="entry name" value="Formate dehydrogenase/DMSO reductase, domains 1-3"/>
    <property type="match status" value="1"/>
</dbReference>
<dbReference type="InterPro" id="IPR006963">
    <property type="entry name" value="Mopterin_OxRdtase_4Fe-4S_dom"/>
</dbReference>
<keyword evidence="8" id="KW-1278">Translocase</keyword>
<name>A0A3B1D9D9_9ZZZZ</name>
<dbReference type="PROSITE" id="PS51379">
    <property type="entry name" value="4FE4S_FER_2"/>
    <property type="match status" value="1"/>
</dbReference>
<dbReference type="Gene3D" id="3.30.70.20">
    <property type="match status" value="1"/>
</dbReference>
<evidence type="ECO:0000259" key="14">
    <source>
        <dbReference type="PROSITE" id="PS51085"/>
    </source>
</evidence>
<keyword evidence="12 18" id="KW-0830">Ubiquinone</keyword>
<dbReference type="SUPFAM" id="SSF54292">
    <property type="entry name" value="2Fe-2S ferredoxin-like"/>
    <property type="match status" value="1"/>
</dbReference>
<feature type="domain" description="4Fe-4S ferredoxin-type" evidence="15">
    <location>
        <begin position="180"/>
        <end position="209"/>
    </location>
</feature>
<dbReference type="SMART" id="SM00929">
    <property type="entry name" value="NADH-G_4Fe-4S_3"/>
    <property type="match status" value="1"/>
</dbReference>